<comment type="caution">
    <text evidence="3">The sequence shown here is derived from an EMBL/GenBank/DDBJ whole genome shotgun (WGS) entry which is preliminary data.</text>
</comment>
<dbReference type="EMBL" id="JADEYP010000026">
    <property type="protein sequence ID" value="MCA5006083.1"/>
    <property type="molecule type" value="Genomic_DNA"/>
</dbReference>
<dbReference type="RefSeq" id="WP_225554416.1">
    <property type="nucleotide sequence ID" value="NZ_JADEYP010000026.1"/>
</dbReference>
<gene>
    <name evidence="3" type="ORF">IPZ78_13075</name>
</gene>
<proteinExistence type="predicted"/>
<evidence type="ECO:0000313" key="3">
    <source>
        <dbReference type="EMBL" id="MCA5006083.1"/>
    </source>
</evidence>
<feature type="transmembrane region" description="Helical" evidence="1">
    <location>
        <begin position="12"/>
        <end position="31"/>
    </location>
</feature>
<dbReference type="InterPro" id="IPR052336">
    <property type="entry name" value="MlaD_Phospholipid_Transporter"/>
</dbReference>
<protein>
    <submittedName>
        <fullName evidence="3">MCE family protein</fullName>
    </submittedName>
</protein>
<evidence type="ECO:0000313" key="4">
    <source>
        <dbReference type="Proteomes" id="UP001165302"/>
    </source>
</evidence>
<organism evidence="3 4">
    <name type="scientific">Sphingobacterium bovistauri</name>
    <dbReference type="NCBI Taxonomy" id="2781959"/>
    <lineage>
        <taxon>Bacteria</taxon>
        <taxon>Pseudomonadati</taxon>
        <taxon>Bacteroidota</taxon>
        <taxon>Sphingobacteriia</taxon>
        <taxon>Sphingobacteriales</taxon>
        <taxon>Sphingobacteriaceae</taxon>
        <taxon>Sphingobacterium</taxon>
    </lineage>
</organism>
<dbReference type="PANTHER" id="PTHR33371">
    <property type="entry name" value="INTERMEMBRANE PHOSPHOLIPID TRANSPORT SYSTEM BINDING PROTEIN MLAD-RELATED"/>
    <property type="match status" value="1"/>
</dbReference>
<evidence type="ECO:0000256" key="1">
    <source>
        <dbReference type="SAM" id="Phobius"/>
    </source>
</evidence>
<keyword evidence="4" id="KW-1185">Reference proteome</keyword>
<evidence type="ECO:0000259" key="2">
    <source>
        <dbReference type="Pfam" id="PF02470"/>
    </source>
</evidence>
<dbReference type="PANTHER" id="PTHR33371:SF4">
    <property type="entry name" value="INTERMEMBRANE PHOSPHOLIPID TRANSPORT SYSTEM BINDING PROTEIN MLAD"/>
    <property type="match status" value="1"/>
</dbReference>
<name>A0ABS7Z7A2_9SPHI</name>
<keyword evidence="1" id="KW-0472">Membrane</keyword>
<reference evidence="3" key="1">
    <citation type="submission" date="2020-10" db="EMBL/GenBank/DDBJ databases">
        <authorList>
            <person name="Lu T."/>
            <person name="Wang Q."/>
            <person name="Han X."/>
        </authorList>
    </citation>
    <scope>NUCLEOTIDE SEQUENCE</scope>
    <source>
        <strain evidence="3">WQ 366</strain>
    </source>
</reference>
<accession>A0ABS7Z7A2</accession>
<keyword evidence="1" id="KW-0812">Transmembrane</keyword>
<feature type="domain" description="Mce/MlaD" evidence="2">
    <location>
        <begin position="41"/>
        <end position="117"/>
    </location>
</feature>
<keyword evidence="1" id="KW-1133">Transmembrane helix</keyword>
<dbReference type="Proteomes" id="UP001165302">
    <property type="component" value="Unassembled WGS sequence"/>
</dbReference>
<sequence length="329" mass="35296">MSASENKKSLIVGLFVFIGLIILVAGILVIGTQQNKFSKNIKVVSYFKDVKGLKVGNNVWFSGVKVGIVKDVAFEGVENVRVTMNIEEKNSQFIRKDVLATLGSDGLIGNSIISLVGGSTETPQVEEGDVLKTGASGGMEQMMGMLQENGANLSVITSNFAKLSQQMVDGKGTVGALMTDDAIANNLKTSVASMNKVMSDANLAVNNLVILTQKLNSNQGLIHDLTTDTKVFASLRDAAAQLQGVTQTANALVGNLNKTSERLNDKDNAIGVLTNDPASANEIRQILKNLNTSTQKLDQNMEALQSNFLLRGFFKKKEKEAQKEAEVVN</sequence>
<dbReference type="InterPro" id="IPR003399">
    <property type="entry name" value="Mce/MlaD"/>
</dbReference>
<dbReference type="Pfam" id="PF02470">
    <property type="entry name" value="MlaD"/>
    <property type="match status" value="1"/>
</dbReference>